<evidence type="ECO:0000256" key="3">
    <source>
        <dbReference type="ARBA" id="ARBA00022723"/>
    </source>
</evidence>
<evidence type="ECO:0000313" key="9">
    <source>
        <dbReference type="Proteomes" id="UP000636800"/>
    </source>
</evidence>
<reference evidence="8 9" key="1">
    <citation type="journal article" date="2020" name="Nat. Food">
        <title>A phased Vanilla planifolia genome enables genetic improvement of flavour and production.</title>
        <authorList>
            <person name="Hasing T."/>
            <person name="Tang H."/>
            <person name="Brym M."/>
            <person name="Khazi F."/>
            <person name="Huang T."/>
            <person name="Chambers A.H."/>
        </authorList>
    </citation>
    <scope>NUCLEOTIDE SEQUENCE [LARGE SCALE GENOMIC DNA]</scope>
    <source>
        <tissue evidence="8">Leaf</tissue>
    </source>
</reference>
<dbReference type="InterPro" id="IPR011051">
    <property type="entry name" value="RmlC_Cupin_sf"/>
</dbReference>
<evidence type="ECO:0000256" key="5">
    <source>
        <dbReference type="ARBA" id="ARBA00023002"/>
    </source>
</evidence>
<feature type="domain" description="Homogentisate 1,2-dioxygenase N-terminal" evidence="7">
    <location>
        <begin position="25"/>
        <end position="77"/>
    </location>
</feature>
<comment type="pathway">
    <text evidence="1">Amino-acid degradation; L-phenylalanine degradation; acetoacetate and fumarate from L-phenylalanine: step 4/6.</text>
</comment>
<keyword evidence="4" id="KW-0223">Dioxygenase</keyword>
<dbReference type="GO" id="GO:0006570">
    <property type="term" value="P:tyrosine metabolic process"/>
    <property type="evidence" value="ECO:0007669"/>
    <property type="project" value="InterPro"/>
</dbReference>
<name>A0A835RV92_VANPL</name>
<comment type="caution">
    <text evidence="8">The sequence shown here is derived from an EMBL/GenBank/DDBJ whole genome shotgun (WGS) entry which is preliminary data.</text>
</comment>
<keyword evidence="9" id="KW-1185">Reference proteome</keyword>
<dbReference type="GO" id="GO:0005737">
    <property type="term" value="C:cytoplasm"/>
    <property type="evidence" value="ECO:0007669"/>
    <property type="project" value="TreeGrafter"/>
</dbReference>
<proteinExistence type="predicted"/>
<dbReference type="AlphaFoldDB" id="A0A835RV92"/>
<organism evidence="8 9">
    <name type="scientific">Vanilla planifolia</name>
    <name type="common">Vanilla</name>
    <dbReference type="NCBI Taxonomy" id="51239"/>
    <lineage>
        <taxon>Eukaryota</taxon>
        <taxon>Viridiplantae</taxon>
        <taxon>Streptophyta</taxon>
        <taxon>Embryophyta</taxon>
        <taxon>Tracheophyta</taxon>
        <taxon>Spermatophyta</taxon>
        <taxon>Magnoliopsida</taxon>
        <taxon>Liliopsida</taxon>
        <taxon>Asparagales</taxon>
        <taxon>Orchidaceae</taxon>
        <taxon>Vanilloideae</taxon>
        <taxon>Vanilleae</taxon>
        <taxon>Vanilla</taxon>
    </lineage>
</organism>
<dbReference type="UniPathway" id="UPA00139">
    <property type="reaction ID" value="UER00339"/>
</dbReference>
<dbReference type="InterPro" id="IPR046452">
    <property type="entry name" value="HgmA_N"/>
</dbReference>
<gene>
    <name evidence="8" type="ORF">HPP92_003866</name>
</gene>
<protein>
    <recommendedName>
        <fullName evidence="2">homogentisate 1,2-dioxygenase</fullName>
        <ecNumber evidence="2">1.13.11.5</ecNumber>
    </recommendedName>
</protein>
<evidence type="ECO:0000256" key="6">
    <source>
        <dbReference type="ARBA" id="ARBA00023004"/>
    </source>
</evidence>
<dbReference type="InterPro" id="IPR005708">
    <property type="entry name" value="Homogentis_dOase"/>
</dbReference>
<dbReference type="GO" id="GO:0004411">
    <property type="term" value="F:homogentisate 1,2-dioxygenase activity"/>
    <property type="evidence" value="ECO:0007669"/>
    <property type="project" value="UniProtKB-EC"/>
</dbReference>
<dbReference type="Proteomes" id="UP000636800">
    <property type="component" value="Chromosome 1"/>
</dbReference>
<dbReference type="EMBL" id="JADCNL010000001">
    <property type="protein sequence ID" value="KAG0499175.1"/>
    <property type="molecule type" value="Genomic_DNA"/>
</dbReference>
<evidence type="ECO:0000256" key="4">
    <source>
        <dbReference type="ARBA" id="ARBA00022964"/>
    </source>
</evidence>
<evidence type="ECO:0000256" key="2">
    <source>
        <dbReference type="ARBA" id="ARBA00013127"/>
    </source>
</evidence>
<dbReference type="GO" id="GO:0046872">
    <property type="term" value="F:metal ion binding"/>
    <property type="evidence" value="ECO:0007669"/>
    <property type="project" value="UniProtKB-KW"/>
</dbReference>
<dbReference type="SUPFAM" id="SSF51182">
    <property type="entry name" value="RmlC-like cupins"/>
    <property type="match status" value="1"/>
</dbReference>
<dbReference type="EC" id="1.13.11.5" evidence="2"/>
<evidence type="ECO:0000259" key="7">
    <source>
        <dbReference type="Pfam" id="PF20510"/>
    </source>
</evidence>
<keyword evidence="5" id="KW-0560">Oxidoreductase</keyword>
<dbReference type="Pfam" id="PF20510">
    <property type="entry name" value="HgmA_N"/>
    <property type="match status" value="1"/>
</dbReference>
<accession>A0A835RV92</accession>
<dbReference type="PANTHER" id="PTHR11056:SF0">
    <property type="entry name" value="HOMOGENTISATE 1,2-DIOXYGENASE"/>
    <property type="match status" value="1"/>
</dbReference>
<keyword evidence="3" id="KW-0479">Metal-binding</keyword>
<sequence length="112" mass="12400">MSSDRRVLGELVNNSSFHGWSEDLKYMAGFGNHFSSEGSWGSLPEGQNNPPLPHGSCTEQISGTAFTVPRRSNQRRSAFTSPSSFLEELRALKFGSSDFIFFLCGSRIRCCV</sequence>
<dbReference type="GO" id="GO:0006559">
    <property type="term" value="P:L-phenylalanine catabolic process"/>
    <property type="evidence" value="ECO:0007669"/>
    <property type="project" value="UniProtKB-UniPathway"/>
</dbReference>
<dbReference type="PANTHER" id="PTHR11056">
    <property type="entry name" value="HOMOGENTISATE 1,2-DIOXYGENASE"/>
    <property type="match status" value="1"/>
</dbReference>
<evidence type="ECO:0000313" key="8">
    <source>
        <dbReference type="EMBL" id="KAG0499175.1"/>
    </source>
</evidence>
<keyword evidence="6" id="KW-0408">Iron</keyword>
<evidence type="ECO:0000256" key="1">
    <source>
        <dbReference type="ARBA" id="ARBA00004704"/>
    </source>
</evidence>